<keyword evidence="3" id="KW-1003">Cell membrane</keyword>
<evidence type="ECO:0000256" key="1">
    <source>
        <dbReference type="ARBA" id="ARBA00004651"/>
    </source>
</evidence>
<evidence type="ECO:0000256" key="6">
    <source>
        <dbReference type="ARBA" id="ARBA00023136"/>
    </source>
</evidence>
<dbReference type="PANTHER" id="PTHR23517:SF2">
    <property type="entry name" value="MULTIDRUG RESISTANCE PROTEIN MDTH"/>
    <property type="match status" value="1"/>
</dbReference>
<organism evidence="9 10">
    <name type="scientific">Streptomyces goshikiensis</name>
    <dbReference type="NCBI Taxonomy" id="1942"/>
    <lineage>
        <taxon>Bacteria</taxon>
        <taxon>Bacillati</taxon>
        <taxon>Actinomycetota</taxon>
        <taxon>Actinomycetes</taxon>
        <taxon>Kitasatosporales</taxon>
        <taxon>Streptomycetaceae</taxon>
        <taxon>Streptomyces</taxon>
    </lineage>
</organism>
<sequence length="414" mass="42202">MLWIALVDKTGTGLWAGAAALYFTTVSGLGIAEVGLLLSLSGAVGIAGSPLAGRIADRVPLTRLLVALQLVRALGALALFTTDAYGLLLLYAAVGSLGDRAANVVTKLYAARVTGPDRVRYQAVNRTVSNIGFSLGGLAAAAALAVGTAAAYRSLLLGDALSYLAVAALTLRCGEPPAPSRVVASSDGVVPAAPTSPWRDRTYLLYTASDAVLSLHDSVFRVGIPLWIVHATAAPEELAPLLMVLNSGLVVFCQVPLARFGATTAAARNLLRPLAGTFLVSTLALAASAAGGPWAAVTALTVAAVTLTLAEMLHSVVSWEFSVALAPGEAQGAYLGVHGLAQSAQRSGGPLAATAAVAAGPAAWLAMGVLLAATCWGQLRLVRDHPATPEPVAEPKPEPEPVAEPASPTRIRRP</sequence>
<evidence type="ECO:0000256" key="8">
    <source>
        <dbReference type="SAM" id="Phobius"/>
    </source>
</evidence>
<feature type="compositionally biased region" description="Basic and acidic residues" evidence="7">
    <location>
        <begin position="387"/>
        <end position="399"/>
    </location>
</feature>
<evidence type="ECO:0000313" key="9">
    <source>
        <dbReference type="EMBL" id="WUO51646.1"/>
    </source>
</evidence>
<feature type="transmembrane region" description="Helical" evidence="8">
    <location>
        <begin position="238"/>
        <end position="258"/>
    </location>
</feature>
<feature type="compositionally biased region" description="Low complexity" evidence="7">
    <location>
        <begin position="403"/>
        <end position="414"/>
    </location>
</feature>
<dbReference type="SUPFAM" id="SSF103473">
    <property type="entry name" value="MFS general substrate transporter"/>
    <property type="match status" value="1"/>
</dbReference>
<feature type="region of interest" description="Disordered" evidence="7">
    <location>
        <begin position="387"/>
        <end position="414"/>
    </location>
</feature>
<evidence type="ECO:0000256" key="7">
    <source>
        <dbReference type="SAM" id="MobiDB-lite"/>
    </source>
</evidence>
<feature type="transmembrane region" description="Helical" evidence="8">
    <location>
        <begin position="20"/>
        <end position="40"/>
    </location>
</feature>
<reference evidence="9" key="1">
    <citation type="submission" date="2022-10" db="EMBL/GenBank/DDBJ databases">
        <title>The complete genomes of actinobacterial strains from the NBC collection.</title>
        <authorList>
            <person name="Joergensen T.S."/>
            <person name="Alvarez Arevalo M."/>
            <person name="Sterndorff E.B."/>
            <person name="Faurdal D."/>
            <person name="Vuksanovic O."/>
            <person name="Mourched A.-S."/>
            <person name="Charusanti P."/>
            <person name="Shaw S."/>
            <person name="Blin K."/>
            <person name="Weber T."/>
        </authorList>
    </citation>
    <scope>NUCLEOTIDE SEQUENCE</scope>
    <source>
        <strain evidence="9">NBC_00283</strain>
        <plasmid evidence="9">unnamed1</plasmid>
    </source>
</reference>
<dbReference type="Gene3D" id="1.20.1250.20">
    <property type="entry name" value="MFS general substrate transporter like domains"/>
    <property type="match status" value="1"/>
</dbReference>
<comment type="subcellular location">
    <subcellularLocation>
        <location evidence="1">Cell membrane</location>
        <topology evidence="1">Multi-pass membrane protein</topology>
    </subcellularLocation>
</comment>
<dbReference type="InterPro" id="IPR036259">
    <property type="entry name" value="MFS_trans_sf"/>
</dbReference>
<gene>
    <name evidence="9" type="ORF">OHU17_36240</name>
</gene>
<dbReference type="Proteomes" id="UP001432075">
    <property type="component" value="Plasmid unnamed1"/>
</dbReference>
<dbReference type="PANTHER" id="PTHR23517">
    <property type="entry name" value="RESISTANCE PROTEIN MDTM, PUTATIVE-RELATED-RELATED"/>
    <property type="match status" value="1"/>
</dbReference>
<feature type="transmembrane region" description="Helical" evidence="8">
    <location>
        <begin position="270"/>
        <end position="288"/>
    </location>
</feature>
<proteinExistence type="predicted"/>
<dbReference type="InterPro" id="IPR050171">
    <property type="entry name" value="MFS_Transporters"/>
</dbReference>
<keyword evidence="4 8" id="KW-0812">Transmembrane</keyword>
<protein>
    <submittedName>
        <fullName evidence="9">MFS transporter</fullName>
    </submittedName>
</protein>
<keyword evidence="10" id="KW-1185">Reference proteome</keyword>
<dbReference type="InterPro" id="IPR011701">
    <property type="entry name" value="MFS"/>
</dbReference>
<evidence type="ECO:0000256" key="5">
    <source>
        <dbReference type="ARBA" id="ARBA00022989"/>
    </source>
</evidence>
<evidence type="ECO:0000256" key="2">
    <source>
        <dbReference type="ARBA" id="ARBA00022448"/>
    </source>
</evidence>
<name>A0ABZ1RZA1_9ACTN</name>
<keyword evidence="9" id="KW-0614">Plasmid</keyword>
<keyword evidence="6 8" id="KW-0472">Membrane</keyword>
<keyword evidence="2" id="KW-0813">Transport</keyword>
<feature type="transmembrane region" description="Helical" evidence="8">
    <location>
        <begin position="131"/>
        <end position="152"/>
    </location>
</feature>
<dbReference type="EMBL" id="CP108058">
    <property type="protein sequence ID" value="WUO51646.1"/>
    <property type="molecule type" value="Genomic_DNA"/>
</dbReference>
<keyword evidence="5 8" id="KW-1133">Transmembrane helix</keyword>
<evidence type="ECO:0000313" key="10">
    <source>
        <dbReference type="Proteomes" id="UP001432075"/>
    </source>
</evidence>
<geneLocation type="plasmid" evidence="9 10">
    <name>unnamed1</name>
</geneLocation>
<evidence type="ECO:0000256" key="4">
    <source>
        <dbReference type="ARBA" id="ARBA00022692"/>
    </source>
</evidence>
<accession>A0ABZ1RZA1</accession>
<evidence type="ECO:0000256" key="3">
    <source>
        <dbReference type="ARBA" id="ARBA00022475"/>
    </source>
</evidence>
<dbReference type="Pfam" id="PF07690">
    <property type="entry name" value="MFS_1"/>
    <property type="match status" value="1"/>
</dbReference>